<comment type="caution">
    <text evidence="1">The sequence shown here is derived from an EMBL/GenBank/DDBJ whole genome shotgun (WGS) entry which is preliminary data.</text>
</comment>
<dbReference type="EMBL" id="PFBO01000119">
    <property type="protein sequence ID" value="PIT90238.1"/>
    <property type="molecule type" value="Genomic_DNA"/>
</dbReference>
<sequence length="252" mass="28284">MKRNIISLMIITMLTLSVSICPLQAKPGLMFNLDYANKYLAGISGMKVYSTDVLQPSLTILPGWKYLDFNIAGTVWASYSYPKWNEDFGDEVDITLTFSRQVNDLQFGLNASYYNLFDLETTKGDLTDLTWFFERSAGSITNYLKLELAMGMDPEILEGGFLYRAGLILNMPLDFTFDVSVAGHNGAFSTEVDWLNSAKTSFGWHLNLPNNLQLQPTISYQKGLGEDPQNGGLADNCWWLSINYQAEIIKAS</sequence>
<dbReference type="AlphaFoldDB" id="A0A2M6WBR0"/>
<organism evidence="1 2">
    <name type="scientific">Candidatus Komeilibacteria bacterium CG10_big_fil_rev_8_21_14_0_10_41_13</name>
    <dbReference type="NCBI Taxonomy" id="1974476"/>
    <lineage>
        <taxon>Bacteria</taxon>
        <taxon>Candidatus Komeiliibacteriota</taxon>
    </lineage>
</organism>
<evidence type="ECO:0000313" key="1">
    <source>
        <dbReference type="EMBL" id="PIT90238.1"/>
    </source>
</evidence>
<proteinExistence type="predicted"/>
<evidence type="ECO:0000313" key="2">
    <source>
        <dbReference type="Proteomes" id="UP000230543"/>
    </source>
</evidence>
<protein>
    <submittedName>
        <fullName evidence="1">Uncharacterized protein</fullName>
    </submittedName>
</protein>
<accession>A0A2M6WBR0</accession>
<gene>
    <name evidence="1" type="ORF">COU22_03260</name>
</gene>
<name>A0A2M6WBR0_9BACT</name>
<reference evidence="2" key="1">
    <citation type="submission" date="2017-09" db="EMBL/GenBank/DDBJ databases">
        <title>Depth-based differentiation of microbial function through sediment-hosted aquifers and enrichment of novel symbionts in the deep terrestrial subsurface.</title>
        <authorList>
            <person name="Probst A.J."/>
            <person name="Ladd B."/>
            <person name="Jarett J.K."/>
            <person name="Geller-Mcgrath D.E."/>
            <person name="Sieber C.M.K."/>
            <person name="Emerson J.B."/>
            <person name="Anantharaman K."/>
            <person name="Thomas B.C."/>
            <person name="Malmstrom R."/>
            <person name="Stieglmeier M."/>
            <person name="Klingl A."/>
            <person name="Woyke T."/>
            <person name="Ryan C.M."/>
            <person name="Banfield J.F."/>
        </authorList>
    </citation>
    <scope>NUCLEOTIDE SEQUENCE [LARGE SCALE GENOMIC DNA]</scope>
</reference>
<dbReference type="Proteomes" id="UP000230543">
    <property type="component" value="Unassembled WGS sequence"/>
</dbReference>